<protein>
    <submittedName>
        <fullName evidence="1">Uncharacterized protein</fullName>
    </submittedName>
</protein>
<dbReference type="RefSeq" id="WP_342810694.1">
    <property type="nucleotide sequence ID" value="NZ_JAOPJZ010000041.1"/>
</dbReference>
<organism evidence="1 2">
    <name type="scientific">Natronosalvus hydrolyticus</name>
    <dbReference type="NCBI Taxonomy" id="2979988"/>
    <lineage>
        <taxon>Archaea</taxon>
        <taxon>Methanobacteriati</taxon>
        <taxon>Methanobacteriota</taxon>
        <taxon>Stenosarchaea group</taxon>
        <taxon>Halobacteria</taxon>
        <taxon>Halobacteriales</taxon>
        <taxon>Natrialbaceae</taxon>
        <taxon>Natronosalvus</taxon>
    </lineage>
</organism>
<proteinExistence type="predicted"/>
<sequence length="96" mass="9986">MTSIRDLVSGSLGVGERFCLEVELEPAADGQARGNRRLLAAHPYPASPVPIAVTENLETLEEIPPTGPIEVEVVGPVVNGAVVGRVVSVNCSDPEA</sequence>
<evidence type="ECO:0000313" key="1">
    <source>
        <dbReference type="EMBL" id="MCU4754392.1"/>
    </source>
</evidence>
<reference evidence="1 2" key="1">
    <citation type="submission" date="2022-09" db="EMBL/GenBank/DDBJ databases">
        <title>Enrichment on poylsaccharides allowed isolation of novel metabolic and taxonomic groups of Haloarchaea.</title>
        <authorList>
            <person name="Sorokin D.Y."/>
            <person name="Elcheninov A.G."/>
            <person name="Khizhniak T.V."/>
            <person name="Kolganova T.V."/>
            <person name="Kublanov I.V."/>
        </authorList>
    </citation>
    <scope>NUCLEOTIDE SEQUENCE [LARGE SCALE GENOMIC DNA]</scope>
    <source>
        <strain evidence="1 2">AArc-curdl1</strain>
    </source>
</reference>
<name>A0AAP3E8Y6_9EURY</name>
<gene>
    <name evidence="1" type="ORF">OB919_20860</name>
</gene>
<evidence type="ECO:0000313" key="2">
    <source>
        <dbReference type="Proteomes" id="UP001321047"/>
    </source>
</evidence>
<dbReference type="EMBL" id="JAOPJZ010000041">
    <property type="protein sequence ID" value="MCU4754392.1"/>
    <property type="molecule type" value="Genomic_DNA"/>
</dbReference>
<dbReference type="Proteomes" id="UP001321047">
    <property type="component" value="Unassembled WGS sequence"/>
</dbReference>
<dbReference type="AlphaFoldDB" id="A0AAP3E8Y6"/>
<accession>A0AAP3E8Y6</accession>
<comment type="caution">
    <text evidence="1">The sequence shown here is derived from an EMBL/GenBank/DDBJ whole genome shotgun (WGS) entry which is preliminary data.</text>
</comment>
<keyword evidence="2" id="KW-1185">Reference proteome</keyword>